<dbReference type="PANTHER" id="PTHR36927">
    <property type="entry name" value="BLR4337 PROTEIN"/>
    <property type="match status" value="1"/>
</dbReference>
<dbReference type="EMBL" id="JARYGX010000007">
    <property type="protein sequence ID" value="MDH7451893.1"/>
    <property type="molecule type" value="Genomic_DNA"/>
</dbReference>
<comment type="caution">
    <text evidence="4">The sequence shown here is derived from an EMBL/GenBank/DDBJ whole genome shotgun (WGS) entry which is preliminary data.</text>
</comment>
<feature type="transmembrane region" description="Helical" evidence="2">
    <location>
        <begin position="63"/>
        <end position="85"/>
    </location>
</feature>
<proteinExistence type="predicted"/>
<sequence length="384" mass="40626">MTASAPAPAPPPSPLASDSGQRLHHLDAMRSVLMLLGVVLHAANPYRGDGGWLVHDPAGSTALGALVVAIHAFRMPAFFVVAGYFAMRLLRGGPTGVFLRDRARRLLLPAMAILLSFNLAQVWFLAPAHPAGGFVEGALLPALRRGDWLGHLWFLVYLAVYCVALAALRPCLRALAARGFQGPSTSLALLLGVAALEPLASAFAAHLLPTLNHAFGGIVDPIELLDNAPYFAVGCALAADPALLRRFGSAGPGLWLAALGAGVVLALLPHPHGAAAMAVAVVARTVLHWGLVRIVFAAFRRWADRPRPALRYLADASYSVYLFHHLFVVLAATALLPAHLPATAKFAVVLSVATVVPLALHHLLVRRSTLAGWLFNGRPRRAPG</sequence>
<feature type="transmembrane region" description="Helical" evidence="2">
    <location>
        <begin position="251"/>
        <end position="268"/>
    </location>
</feature>
<evidence type="ECO:0000256" key="2">
    <source>
        <dbReference type="SAM" id="Phobius"/>
    </source>
</evidence>
<dbReference type="GO" id="GO:0016746">
    <property type="term" value="F:acyltransferase activity"/>
    <property type="evidence" value="ECO:0007669"/>
    <property type="project" value="UniProtKB-KW"/>
</dbReference>
<evidence type="ECO:0000313" key="5">
    <source>
        <dbReference type="Proteomes" id="UP001160550"/>
    </source>
</evidence>
<reference evidence="4" key="1">
    <citation type="journal article" date="2007" name="Int. J. Syst. Evol. Microbiol.">
        <title>Luteimonas composti sp. nov., a moderately thermophilic bacterium isolated from food waste.</title>
        <authorList>
            <person name="Young C.C."/>
            <person name="Kampfer P."/>
            <person name="Chen W.M."/>
            <person name="Yen W.S."/>
            <person name="Arun A.B."/>
            <person name="Lai W.A."/>
            <person name="Shen F.T."/>
            <person name="Rekha P.D."/>
            <person name="Lin K.Y."/>
            <person name="Chou J.H."/>
        </authorList>
    </citation>
    <scope>NUCLEOTIDE SEQUENCE</scope>
    <source>
        <strain evidence="4">CC-YY355</strain>
    </source>
</reference>
<dbReference type="InterPro" id="IPR002656">
    <property type="entry name" value="Acyl_transf_3_dom"/>
</dbReference>
<gene>
    <name evidence="4" type="ORF">QF205_02210</name>
</gene>
<evidence type="ECO:0000256" key="1">
    <source>
        <dbReference type="SAM" id="MobiDB-lite"/>
    </source>
</evidence>
<keyword evidence="2" id="KW-0472">Membrane</keyword>
<feature type="transmembrane region" description="Helical" evidence="2">
    <location>
        <begin position="320"/>
        <end position="340"/>
    </location>
</feature>
<feature type="transmembrane region" description="Helical" evidence="2">
    <location>
        <begin position="148"/>
        <end position="168"/>
    </location>
</feature>
<feature type="domain" description="Acyltransferase 3" evidence="3">
    <location>
        <begin position="25"/>
        <end position="360"/>
    </location>
</feature>
<keyword evidence="5" id="KW-1185">Reference proteome</keyword>
<dbReference type="InterPro" id="IPR050623">
    <property type="entry name" value="Glucan_succinyl_AcylTrfase"/>
</dbReference>
<keyword evidence="2" id="KW-0812">Transmembrane</keyword>
<organism evidence="4 5">
    <name type="scientific">Luteimonas composti</name>
    <dbReference type="NCBI Taxonomy" id="398257"/>
    <lineage>
        <taxon>Bacteria</taxon>
        <taxon>Pseudomonadati</taxon>
        <taxon>Pseudomonadota</taxon>
        <taxon>Gammaproteobacteria</taxon>
        <taxon>Lysobacterales</taxon>
        <taxon>Lysobacteraceae</taxon>
        <taxon>Luteimonas</taxon>
    </lineage>
</organism>
<dbReference type="Pfam" id="PF01757">
    <property type="entry name" value="Acyl_transf_3"/>
    <property type="match status" value="1"/>
</dbReference>
<keyword evidence="4" id="KW-0012">Acyltransferase</keyword>
<dbReference type="RefSeq" id="WP_280941100.1">
    <property type="nucleotide sequence ID" value="NZ_JARYGX010000007.1"/>
</dbReference>
<dbReference type="PANTHER" id="PTHR36927:SF1">
    <property type="entry name" value="MDO-LIKE PROTEIN"/>
    <property type="match status" value="1"/>
</dbReference>
<feature type="transmembrane region" description="Helical" evidence="2">
    <location>
        <begin position="346"/>
        <end position="365"/>
    </location>
</feature>
<keyword evidence="2" id="KW-1133">Transmembrane helix</keyword>
<evidence type="ECO:0000259" key="3">
    <source>
        <dbReference type="Pfam" id="PF01757"/>
    </source>
</evidence>
<evidence type="ECO:0000313" key="4">
    <source>
        <dbReference type="EMBL" id="MDH7451893.1"/>
    </source>
</evidence>
<feature type="transmembrane region" description="Helical" evidence="2">
    <location>
        <begin position="274"/>
        <end position="299"/>
    </location>
</feature>
<protein>
    <submittedName>
        <fullName evidence="4">Acyltransferase family protein</fullName>
    </submittedName>
</protein>
<accession>A0ABT6MNB1</accession>
<feature type="region of interest" description="Disordered" evidence="1">
    <location>
        <begin position="1"/>
        <end position="20"/>
    </location>
</feature>
<reference evidence="4" key="2">
    <citation type="submission" date="2023-04" db="EMBL/GenBank/DDBJ databases">
        <authorList>
            <person name="Sun J.-Q."/>
        </authorList>
    </citation>
    <scope>NUCLEOTIDE SEQUENCE</scope>
    <source>
        <strain evidence="4">CC-YY355</strain>
    </source>
</reference>
<name>A0ABT6MNB1_9GAMM</name>
<dbReference type="Proteomes" id="UP001160550">
    <property type="component" value="Unassembled WGS sequence"/>
</dbReference>
<feature type="transmembrane region" description="Helical" evidence="2">
    <location>
        <begin position="106"/>
        <end position="128"/>
    </location>
</feature>
<keyword evidence="4" id="KW-0808">Transferase</keyword>